<feature type="compositionally biased region" description="Basic and acidic residues" evidence="4">
    <location>
        <begin position="568"/>
        <end position="578"/>
    </location>
</feature>
<feature type="region of interest" description="Disordered" evidence="4">
    <location>
        <begin position="479"/>
        <end position="507"/>
    </location>
</feature>
<dbReference type="Pfam" id="PF13913">
    <property type="entry name" value="zf-C2HC_2"/>
    <property type="match status" value="1"/>
</dbReference>
<keyword evidence="3" id="KW-0677">Repeat</keyword>
<dbReference type="Gene3D" id="3.80.10.10">
    <property type="entry name" value="Ribonuclease Inhibitor"/>
    <property type="match status" value="2"/>
</dbReference>
<dbReference type="GO" id="GO:0031267">
    <property type="term" value="F:small GTPase binding"/>
    <property type="evidence" value="ECO:0007669"/>
    <property type="project" value="TreeGrafter"/>
</dbReference>
<dbReference type="STRING" id="4781.A0A0P1AD91"/>
<dbReference type="SMART" id="SM00368">
    <property type="entry name" value="LRR_RI"/>
    <property type="match status" value="4"/>
</dbReference>
<dbReference type="GO" id="GO:0006913">
    <property type="term" value="P:nucleocytoplasmic transport"/>
    <property type="evidence" value="ECO:0007669"/>
    <property type="project" value="TreeGrafter"/>
</dbReference>
<dbReference type="GO" id="GO:0005096">
    <property type="term" value="F:GTPase activator activity"/>
    <property type="evidence" value="ECO:0007669"/>
    <property type="project" value="UniProtKB-KW"/>
</dbReference>
<accession>A0A0P1AD91</accession>
<evidence type="ECO:0000256" key="1">
    <source>
        <dbReference type="ARBA" id="ARBA00022468"/>
    </source>
</evidence>
<dbReference type="EMBL" id="CCYD01000321">
    <property type="protein sequence ID" value="CEG38396.1"/>
    <property type="molecule type" value="Genomic_DNA"/>
</dbReference>
<feature type="region of interest" description="Disordered" evidence="4">
    <location>
        <begin position="556"/>
        <end position="644"/>
    </location>
</feature>
<dbReference type="OMA" id="AQNPLGD"/>
<dbReference type="GO" id="GO:0048471">
    <property type="term" value="C:perinuclear region of cytoplasm"/>
    <property type="evidence" value="ECO:0007669"/>
    <property type="project" value="TreeGrafter"/>
</dbReference>
<dbReference type="SUPFAM" id="SSF52047">
    <property type="entry name" value="RNI-like"/>
    <property type="match status" value="1"/>
</dbReference>
<feature type="compositionally biased region" description="Basic and acidic residues" evidence="4">
    <location>
        <begin position="479"/>
        <end position="489"/>
    </location>
</feature>
<dbReference type="InterPro" id="IPR032675">
    <property type="entry name" value="LRR_dom_sf"/>
</dbReference>
<dbReference type="InterPro" id="IPR027038">
    <property type="entry name" value="RanGap"/>
</dbReference>
<dbReference type="AlphaFoldDB" id="A0A0P1AD91"/>
<evidence type="ECO:0000256" key="3">
    <source>
        <dbReference type="ARBA" id="ARBA00022737"/>
    </source>
</evidence>
<proteinExistence type="predicted"/>
<dbReference type="Gene3D" id="3.30.160.60">
    <property type="entry name" value="Classic Zinc Finger"/>
    <property type="match status" value="1"/>
</dbReference>
<evidence type="ECO:0000256" key="4">
    <source>
        <dbReference type="SAM" id="MobiDB-lite"/>
    </source>
</evidence>
<evidence type="ECO:0000313" key="6">
    <source>
        <dbReference type="Proteomes" id="UP000054928"/>
    </source>
</evidence>
<dbReference type="GO" id="GO:0005829">
    <property type="term" value="C:cytosol"/>
    <property type="evidence" value="ECO:0007669"/>
    <property type="project" value="TreeGrafter"/>
</dbReference>
<keyword evidence="2" id="KW-0433">Leucine-rich repeat</keyword>
<dbReference type="GO" id="GO:0005634">
    <property type="term" value="C:nucleus"/>
    <property type="evidence" value="ECO:0007669"/>
    <property type="project" value="TreeGrafter"/>
</dbReference>
<evidence type="ECO:0000313" key="5">
    <source>
        <dbReference type="EMBL" id="CEG38396.1"/>
    </source>
</evidence>
<dbReference type="OrthoDB" id="120976at2759"/>
<dbReference type="PANTHER" id="PTHR24113">
    <property type="entry name" value="RAN GTPASE-ACTIVATING PROTEIN 1"/>
    <property type="match status" value="1"/>
</dbReference>
<keyword evidence="6" id="KW-1185">Reference proteome</keyword>
<evidence type="ECO:0000256" key="2">
    <source>
        <dbReference type="ARBA" id="ARBA00022614"/>
    </source>
</evidence>
<feature type="compositionally biased region" description="Polar residues" evidence="4">
    <location>
        <begin position="631"/>
        <end position="644"/>
    </location>
</feature>
<dbReference type="Proteomes" id="UP000054928">
    <property type="component" value="Unassembled WGS sequence"/>
</dbReference>
<name>A0A0P1AD91_PLAHL</name>
<dbReference type="RefSeq" id="XP_024574765.1">
    <property type="nucleotide sequence ID" value="XM_024723828.1"/>
</dbReference>
<dbReference type="GeneID" id="36403529"/>
<keyword evidence="1" id="KW-0343">GTPase activation</keyword>
<dbReference type="InterPro" id="IPR001611">
    <property type="entry name" value="Leu-rich_rpt"/>
</dbReference>
<dbReference type="Pfam" id="PF13516">
    <property type="entry name" value="LRR_6"/>
    <property type="match status" value="3"/>
</dbReference>
<dbReference type="PANTHER" id="PTHR24113:SF12">
    <property type="entry name" value="RAN GTPASE-ACTIVATING PROTEIN 1"/>
    <property type="match status" value="1"/>
</dbReference>
<protein>
    <submittedName>
        <fullName evidence="5">Zinc finger C2HC domain-containing protein</fullName>
    </submittedName>
</protein>
<sequence length="696" mass="77069">MTRNSLALERDDSTLDFGRVSAISFRTSARIPAFLRSKTCKVEALTFSRTLSEVSTAICIARSTNSAIRTLQFSTNPISIESIQFQAATSGNVIISGQNYNHVDVAAIGIILERECKHLLLLDLSENPLTGPKANNFHGITFMFECLKKCQLQELNLHHTNLRSDGLVAFANAIEDYPALKKLDLGWNQLTLNSTEVAGVESLCNVLWRIRTLREISLVGNELDYHSATFITEMLKVNCTIESLTLAQNPLGDAGVIAIAAALRKNTALLSLNLSDCKIGCDGLNELAMTLQKFNRTLRTLDVTDNPDVRSRGYLSLVKSISINYTIVEICMNPVSKYKRFLSEVKEYLAVNALLSTVQIDPKGFVGFPVLTETQRSNFVDKLEKFNESELRLLHDEGIMEKAVRFSDEKEAAGLATLRHYAAIEKYASLKRLLWCFEVGRRHKQLEKRSKLSNDDDDYGLSSFEIHLKQCKKLWIQQEEQKPKNERRPIPKTPPNLGQGGSDNSKGMTRQEIEAANQAAQEAYNVHGMETCEFCGRTFAEGRLAIHNKSCRADNISKKAGDGAAPRNKKESEVDYGRVRTAKADNSSRGQIEGGSLASSAGTIKPIDAGSGGGRPLTGSLASNRRREVTGTASRPQTHSSIEQSVNIDSSKQVLQGKDSMISSICEKIDRWEATTNATLQEIRDLKDLLIRLSKS</sequence>
<organism evidence="5 6">
    <name type="scientific">Plasmopara halstedii</name>
    <name type="common">Downy mildew of sunflower</name>
    <dbReference type="NCBI Taxonomy" id="4781"/>
    <lineage>
        <taxon>Eukaryota</taxon>
        <taxon>Sar</taxon>
        <taxon>Stramenopiles</taxon>
        <taxon>Oomycota</taxon>
        <taxon>Peronosporomycetes</taxon>
        <taxon>Peronosporales</taxon>
        <taxon>Peronosporaceae</taxon>
        <taxon>Plasmopara</taxon>
    </lineage>
</organism>
<reference evidence="6" key="1">
    <citation type="submission" date="2014-09" db="EMBL/GenBank/DDBJ databases">
        <authorList>
            <person name="Sharma Rahul"/>
            <person name="Thines Marco"/>
        </authorList>
    </citation>
    <scope>NUCLEOTIDE SEQUENCE [LARGE SCALE GENOMIC DNA]</scope>
</reference>